<reference evidence="2 3" key="1">
    <citation type="journal article" date="2021" name="BMC Genomics">
        <title>Datura genome reveals duplications of psychoactive alkaloid biosynthetic genes and high mutation rate following tissue culture.</title>
        <authorList>
            <person name="Rajewski A."/>
            <person name="Carter-House D."/>
            <person name="Stajich J."/>
            <person name="Litt A."/>
        </authorList>
    </citation>
    <scope>NUCLEOTIDE SEQUENCE [LARGE SCALE GENOMIC DNA]</scope>
    <source>
        <strain evidence="2">AR-01</strain>
    </source>
</reference>
<dbReference type="EMBL" id="JACEIK010002732">
    <property type="protein sequence ID" value="MCD9638572.1"/>
    <property type="molecule type" value="Genomic_DNA"/>
</dbReference>
<keyword evidence="3" id="KW-1185">Reference proteome</keyword>
<evidence type="ECO:0000256" key="1">
    <source>
        <dbReference type="SAM" id="MobiDB-lite"/>
    </source>
</evidence>
<comment type="caution">
    <text evidence="2">The sequence shown here is derived from an EMBL/GenBank/DDBJ whole genome shotgun (WGS) entry which is preliminary data.</text>
</comment>
<feature type="compositionally biased region" description="Acidic residues" evidence="1">
    <location>
        <begin position="117"/>
        <end position="130"/>
    </location>
</feature>
<sequence>MSRRISLWIIKSGHDKKFQNVNLQYNSLKGYQEATARREITKKQQFRDESESESPSCSKESYEIDSSGEPPAVNARAKVMSQVITEVGPSLPHSDEGGEKTEADDDDPPNDNKEEGENADEESGEQESDSEPSTVPNASIQEEPKIQTGALNEVPELRRLFEKYIVHWIVETPGRYSGDMVCEFYENYYSTMEKNAPTRQAVKKEWCYTWFNQSIPVDISERTISRFLYDSSYEAPVLTLEYDYQMEVLERVKKLSIEDKLMHIQ</sequence>
<proteinExistence type="predicted"/>
<feature type="region of interest" description="Disordered" evidence="1">
    <location>
        <begin position="39"/>
        <end position="149"/>
    </location>
</feature>
<evidence type="ECO:0000313" key="2">
    <source>
        <dbReference type="EMBL" id="MCD9638572.1"/>
    </source>
</evidence>
<organism evidence="2 3">
    <name type="scientific">Datura stramonium</name>
    <name type="common">Jimsonweed</name>
    <name type="synonym">Common thornapple</name>
    <dbReference type="NCBI Taxonomy" id="4076"/>
    <lineage>
        <taxon>Eukaryota</taxon>
        <taxon>Viridiplantae</taxon>
        <taxon>Streptophyta</taxon>
        <taxon>Embryophyta</taxon>
        <taxon>Tracheophyta</taxon>
        <taxon>Spermatophyta</taxon>
        <taxon>Magnoliopsida</taxon>
        <taxon>eudicotyledons</taxon>
        <taxon>Gunneridae</taxon>
        <taxon>Pentapetalae</taxon>
        <taxon>asterids</taxon>
        <taxon>lamiids</taxon>
        <taxon>Solanales</taxon>
        <taxon>Solanaceae</taxon>
        <taxon>Solanoideae</taxon>
        <taxon>Datureae</taxon>
        <taxon>Datura</taxon>
    </lineage>
</organism>
<evidence type="ECO:0000313" key="3">
    <source>
        <dbReference type="Proteomes" id="UP000823775"/>
    </source>
</evidence>
<feature type="compositionally biased region" description="Basic and acidic residues" evidence="1">
    <location>
        <begin position="39"/>
        <end position="49"/>
    </location>
</feature>
<gene>
    <name evidence="2" type="ORF">HAX54_022629</name>
</gene>
<accession>A0ABS8UWQ5</accession>
<dbReference type="Proteomes" id="UP000823775">
    <property type="component" value="Unassembled WGS sequence"/>
</dbReference>
<name>A0ABS8UWQ5_DATST</name>
<protein>
    <submittedName>
        <fullName evidence="2">Uncharacterized protein</fullName>
    </submittedName>
</protein>